<evidence type="ECO:0000256" key="1">
    <source>
        <dbReference type="SAM" id="Phobius"/>
    </source>
</evidence>
<dbReference type="OMA" id="GEMYETF"/>
<dbReference type="AlphaFoldDB" id="A0A0D2SB31"/>
<protein>
    <submittedName>
        <fullName evidence="2">Uncharacterized protein</fullName>
    </submittedName>
</protein>
<dbReference type="EMBL" id="CM001752">
    <property type="protein sequence ID" value="KJB80342.1"/>
    <property type="molecule type" value="Genomic_DNA"/>
</dbReference>
<keyword evidence="1" id="KW-0812">Transmembrane</keyword>
<proteinExistence type="predicted"/>
<sequence>MLLQSLLRHHAPLVHLYPSTLLHLPLFLLLSCSCWNCTKKRKKKTTLLPGTRREPPILQPSITKLYKEKEKNRTKNKKRKIIVNLWHDKREGEMYETFG</sequence>
<keyword evidence="1" id="KW-1133">Transmembrane helix</keyword>
<dbReference type="Proteomes" id="UP000032304">
    <property type="component" value="Chromosome 13"/>
</dbReference>
<organism evidence="2 3">
    <name type="scientific">Gossypium raimondii</name>
    <name type="common">Peruvian cotton</name>
    <name type="synonym">Gossypium klotzschianum subsp. raimondii</name>
    <dbReference type="NCBI Taxonomy" id="29730"/>
    <lineage>
        <taxon>Eukaryota</taxon>
        <taxon>Viridiplantae</taxon>
        <taxon>Streptophyta</taxon>
        <taxon>Embryophyta</taxon>
        <taxon>Tracheophyta</taxon>
        <taxon>Spermatophyta</taxon>
        <taxon>Magnoliopsida</taxon>
        <taxon>eudicotyledons</taxon>
        <taxon>Gunneridae</taxon>
        <taxon>Pentapetalae</taxon>
        <taxon>rosids</taxon>
        <taxon>malvids</taxon>
        <taxon>Malvales</taxon>
        <taxon>Malvaceae</taxon>
        <taxon>Malvoideae</taxon>
        <taxon>Gossypium</taxon>
    </lineage>
</organism>
<reference evidence="2 3" key="1">
    <citation type="journal article" date="2012" name="Nature">
        <title>Repeated polyploidization of Gossypium genomes and the evolution of spinnable cotton fibres.</title>
        <authorList>
            <person name="Paterson A.H."/>
            <person name="Wendel J.F."/>
            <person name="Gundlach H."/>
            <person name="Guo H."/>
            <person name="Jenkins J."/>
            <person name="Jin D."/>
            <person name="Llewellyn D."/>
            <person name="Showmaker K.C."/>
            <person name="Shu S."/>
            <person name="Udall J."/>
            <person name="Yoo M.J."/>
            <person name="Byers R."/>
            <person name="Chen W."/>
            <person name="Doron-Faigenboim A."/>
            <person name="Duke M.V."/>
            <person name="Gong L."/>
            <person name="Grimwood J."/>
            <person name="Grover C."/>
            <person name="Grupp K."/>
            <person name="Hu G."/>
            <person name="Lee T.H."/>
            <person name="Li J."/>
            <person name="Lin L."/>
            <person name="Liu T."/>
            <person name="Marler B.S."/>
            <person name="Page J.T."/>
            <person name="Roberts A.W."/>
            <person name="Romanel E."/>
            <person name="Sanders W.S."/>
            <person name="Szadkowski E."/>
            <person name="Tan X."/>
            <person name="Tang H."/>
            <person name="Xu C."/>
            <person name="Wang J."/>
            <person name="Wang Z."/>
            <person name="Zhang D."/>
            <person name="Zhang L."/>
            <person name="Ashrafi H."/>
            <person name="Bedon F."/>
            <person name="Bowers J.E."/>
            <person name="Brubaker C.L."/>
            <person name="Chee P.W."/>
            <person name="Das S."/>
            <person name="Gingle A.R."/>
            <person name="Haigler C.H."/>
            <person name="Harker D."/>
            <person name="Hoffmann L.V."/>
            <person name="Hovav R."/>
            <person name="Jones D.C."/>
            <person name="Lemke C."/>
            <person name="Mansoor S."/>
            <person name="ur Rahman M."/>
            <person name="Rainville L.N."/>
            <person name="Rambani A."/>
            <person name="Reddy U.K."/>
            <person name="Rong J.K."/>
            <person name="Saranga Y."/>
            <person name="Scheffler B.E."/>
            <person name="Scheffler J.A."/>
            <person name="Stelly D.M."/>
            <person name="Triplett B.A."/>
            <person name="Van Deynze A."/>
            <person name="Vaslin M.F."/>
            <person name="Waghmare V.N."/>
            <person name="Walford S.A."/>
            <person name="Wright R.J."/>
            <person name="Zaki E.A."/>
            <person name="Zhang T."/>
            <person name="Dennis E.S."/>
            <person name="Mayer K.F."/>
            <person name="Peterson D.G."/>
            <person name="Rokhsar D.S."/>
            <person name="Wang X."/>
            <person name="Schmutz J."/>
        </authorList>
    </citation>
    <scope>NUCLEOTIDE SEQUENCE [LARGE SCALE GENOMIC DNA]</scope>
</reference>
<evidence type="ECO:0000313" key="3">
    <source>
        <dbReference type="Proteomes" id="UP000032304"/>
    </source>
</evidence>
<name>A0A0D2SB31_GOSRA</name>
<dbReference type="Gramene" id="KJB80342">
    <property type="protein sequence ID" value="KJB80342"/>
    <property type="gene ID" value="B456_013G092700"/>
</dbReference>
<feature type="transmembrane region" description="Helical" evidence="1">
    <location>
        <begin position="20"/>
        <end position="38"/>
    </location>
</feature>
<evidence type="ECO:0000313" key="2">
    <source>
        <dbReference type="EMBL" id="KJB80342.1"/>
    </source>
</evidence>
<keyword evidence="1" id="KW-0472">Membrane</keyword>
<keyword evidence="3" id="KW-1185">Reference proteome</keyword>
<gene>
    <name evidence="2" type="ORF">B456_013G092700</name>
</gene>
<accession>A0A0D2SB31</accession>